<dbReference type="InterPro" id="IPR051253">
    <property type="entry name" value="11-beta-HSD"/>
</dbReference>
<dbReference type="Gene3D" id="3.40.50.720">
    <property type="entry name" value="NAD(P)-binding Rossmann-like Domain"/>
    <property type="match status" value="1"/>
</dbReference>
<dbReference type="PRINTS" id="PR00081">
    <property type="entry name" value="GDHRDH"/>
</dbReference>
<dbReference type="PANTHER" id="PTHR44279:SF2">
    <property type="entry name" value="HYDROXYSTEROID (11-BETA) DEHYDROGENASE 1-LIKE B-RELATED"/>
    <property type="match status" value="1"/>
</dbReference>
<evidence type="ECO:0000256" key="1">
    <source>
        <dbReference type="ARBA" id="ARBA00023002"/>
    </source>
</evidence>
<evidence type="ECO:0000313" key="3">
    <source>
        <dbReference type="EMBL" id="OQV25034.1"/>
    </source>
</evidence>
<name>A0A1W0XC50_HYPEX</name>
<dbReference type="SUPFAM" id="SSF51735">
    <property type="entry name" value="NAD(P)-binding Rossmann-fold domains"/>
    <property type="match status" value="1"/>
</dbReference>
<dbReference type="InterPro" id="IPR036291">
    <property type="entry name" value="NAD(P)-bd_dom_sf"/>
</dbReference>
<dbReference type="PROSITE" id="PS00061">
    <property type="entry name" value="ADH_SHORT"/>
    <property type="match status" value="1"/>
</dbReference>
<sequence length="304" mass="33410">MPFASIRSFIAAASIAMVSYFAFIQEAPLETAELRGKVVLVTGASTGIGEQIAYQYASHGAKIFLLARRKDVLEKVAKKCLELGAEKAIPVPSDMGRAEDYQKVVQEVARHSPAGRLDHLVLNHKAVNKLGFWKGTAGNISHLEEVFRVNFFGYVALVSALMPLLEEARGSVGIVSSVAGRTNTLYLLPYSSSKHALDGFFGGWRIELEAANSPVTITYCTLGLIDTENAVTELKSIGFKSGLEKLAASSANDTALAIVTAVTRRRRELYFPYASSRFPLLFRWWVPELFDWATSYFLQSGNKF</sequence>
<dbReference type="GO" id="GO:0016491">
    <property type="term" value="F:oxidoreductase activity"/>
    <property type="evidence" value="ECO:0007669"/>
    <property type="project" value="UniProtKB-KW"/>
</dbReference>
<dbReference type="PANTHER" id="PTHR44279">
    <property type="entry name" value="HYDROXYSTEROID (11-BETA) DEHYDROGENASE 1-LIKE B-RELATED"/>
    <property type="match status" value="1"/>
</dbReference>
<feature type="signal peptide" evidence="2">
    <location>
        <begin position="1"/>
        <end position="20"/>
    </location>
</feature>
<dbReference type="OrthoDB" id="1933717at2759"/>
<protein>
    <submittedName>
        <fullName evidence="3">Hydroxysteroid 11-beta-dehydrogenase 1-like protein</fullName>
    </submittedName>
</protein>
<dbReference type="Pfam" id="PF00106">
    <property type="entry name" value="adh_short"/>
    <property type="match status" value="1"/>
</dbReference>
<keyword evidence="4" id="KW-1185">Reference proteome</keyword>
<proteinExistence type="predicted"/>
<dbReference type="Proteomes" id="UP000192578">
    <property type="component" value="Unassembled WGS sequence"/>
</dbReference>
<keyword evidence="2" id="KW-0732">Signal</keyword>
<dbReference type="InterPro" id="IPR002347">
    <property type="entry name" value="SDR_fam"/>
</dbReference>
<comment type="caution">
    <text evidence="3">The sequence shown here is derived from an EMBL/GenBank/DDBJ whole genome shotgun (WGS) entry which is preliminary data.</text>
</comment>
<gene>
    <name evidence="3" type="ORF">BV898_01241</name>
</gene>
<feature type="chain" id="PRO_5012190327" evidence="2">
    <location>
        <begin position="21"/>
        <end position="304"/>
    </location>
</feature>
<evidence type="ECO:0000313" key="4">
    <source>
        <dbReference type="Proteomes" id="UP000192578"/>
    </source>
</evidence>
<dbReference type="AlphaFoldDB" id="A0A1W0XC50"/>
<keyword evidence="1" id="KW-0560">Oxidoreductase</keyword>
<evidence type="ECO:0000256" key="2">
    <source>
        <dbReference type="SAM" id="SignalP"/>
    </source>
</evidence>
<dbReference type="EMBL" id="MTYJ01000004">
    <property type="protein sequence ID" value="OQV25034.1"/>
    <property type="molecule type" value="Genomic_DNA"/>
</dbReference>
<reference evidence="4" key="1">
    <citation type="submission" date="2017-01" db="EMBL/GenBank/DDBJ databases">
        <title>Comparative genomics of anhydrobiosis in the tardigrade Hypsibius dujardini.</title>
        <authorList>
            <person name="Yoshida Y."/>
            <person name="Koutsovoulos G."/>
            <person name="Laetsch D."/>
            <person name="Stevens L."/>
            <person name="Kumar S."/>
            <person name="Horikawa D."/>
            <person name="Ishino K."/>
            <person name="Komine S."/>
            <person name="Tomita M."/>
            <person name="Blaxter M."/>
            <person name="Arakawa K."/>
        </authorList>
    </citation>
    <scope>NUCLEOTIDE SEQUENCE [LARGE SCALE GENOMIC DNA]</scope>
    <source>
        <strain evidence="4">Z151</strain>
    </source>
</reference>
<organism evidence="3 4">
    <name type="scientific">Hypsibius exemplaris</name>
    <name type="common">Freshwater tardigrade</name>
    <dbReference type="NCBI Taxonomy" id="2072580"/>
    <lineage>
        <taxon>Eukaryota</taxon>
        <taxon>Metazoa</taxon>
        <taxon>Ecdysozoa</taxon>
        <taxon>Tardigrada</taxon>
        <taxon>Eutardigrada</taxon>
        <taxon>Parachela</taxon>
        <taxon>Hypsibioidea</taxon>
        <taxon>Hypsibiidae</taxon>
        <taxon>Hypsibius</taxon>
    </lineage>
</organism>
<accession>A0A1W0XC50</accession>
<dbReference type="InterPro" id="IPR020904">
    <property type="entry name" value="Sc_DH/Rdtase_CS"/>
</dbReference>